<evidence type="ECO:0000256" key="6">
    <source>
        <dbReference type="SAM" id="MobiDB-lite"/>
    </source>
</evidence>
<comment type="similarity">
    <text evidence="2">Belongs to the TMCO4 family.</text>
</comment>
<evidence type="ECO:0000256" key="1">
    <source>
        <dbReference type="ARBA" id="ARBA00004141"/>
    </source>
</evidence>
<dbReference type="SUPFAM" id="SSF53474">
    <property type="entry name" value="alpha/beta-Hydrolases"/>
    <property type="match status" value="1"/>
</dbReference>
<accession>A0A9W4X8H0</accession>
<feature type="transmembrane region" description="Helical" evidence="7">
    <location>
        <begin position="449"/>
        <end position="480"/>
    </location>
</feature>
<dbReference type="AlphaFoldDB" id="A0A9W4X8H0"/>
<evidence type="ECO:0000256" key="7">
    <source>
        <dbReference type="SAM" id="Phobius"/>
    </source>
</evidence>
<dbReference type="SUPFAM" id="SSF158682">
    <property type="entry name" value="TerB-like"/>
    <property type="match status" value="1"/>
</dbReference>
<dbReference type="Pfam" id="PF05277">
    <property type="entry name" value="DUF726"/>
    <property type="match status" value="1"/>
</dbReference>
<comment type="subcellular location">
    <subcellularLocation>
        <location evidence="1">Membrane</location>
        <topology evidence="1">Multi-pass membrane protein</topology>
    </subcellularLocation>
</comment>
<dbReference type="PANTHER" id="PTHR17920:SF3">
    <property type="entry name" value="TRANSMEMBRANE AND COILED-COIL DOMAIN-CONTAINING PROTEIN 4"/>
    <property type="match status" value="1"/>
</dbReference>
<keyword evidence="5 7" id="KW-0472">Membrane</keyword>
<feature type="compositionally biased region" description="Basic and acidic residues" evidence="6">
    <location>
        <begin position="124"/>
        <end position="143"/>
    </location>
</feature>
<sequence length="899" mass="101704">MSRKISNDTNNFYNSNSQFQNSIDSISSPIYHDKRQSYFNKSAASHLPNLPHTNSYKDDDDGEEELEENVNKLEHKHNNSGNFIEFDLSNKYTNTVTEKIYSNSNIPTPKDEEEEPIPEPIPEPNKEPVEEAKNNKEEKEEDFFNTRNLSNWKPVKEISEMQYNEDKNEFNYSSESEEEVIDEEHDYMGYTKLDTEEQSNKYFALDKKTDFLFNPKRKIKETNKASQDVIFDSEAIYNNDSDSDDENYTETKNMLTDSQKFAYLGISKLLTVDMATDLAKIQFGTSSKVAKFFNNGQKNFSNWTMYVMLKLYEHLNVQGEEKNMIENLSKHGVETKDLSSSLMEIGINAKLENNEYIEDESFDLRWVVLCDLFIVLISDGYYDSRSRSLLMNFAKILKIPHIEILQFERRLIETLDMEIKEKSMENKDDMLNDQSFVKQQIKKNRNKRLAYIGLAAIGGSLAIGLTAGLLAPVIGAGIAAGLTTIGITGTSSFLAGVGGGALITTTGVAIGAQVGSKAGSRRAGEVHTFEFKPLHNNKRCNLILTVSGWKMGKFDDVRLPFSTVDPVMGDIFSLLWEPEMLESMGQTIGILASEALSTSIQQILGATILTALMSAIQIPMALSKLSYLLDNPWNVSLDRAWKAGKLLAKTILSGNLGVRPITLVGFSLGARLIYSCLIEMSKRGGYGLIENVIILGSPVSIKNDQLAEARSMVSGRFINGYSRKDWILGYLFRATGGGVSTVAGLSPLEKVYGIENVDCTDLVEGHMSYLKAIPKILKRLDWEVLREELGEVEELDPEQGERHRQLLEEFDEARAKLEVEEQYYKPKGWKKWFKPKKKEWWDIYSNTNEKDDKGDEIKEYDVEESEPPAIFDVDALVQEVKDIEESTKHASNETTNVMK</sequence>
<dbReference type="GO" id="GO:0016020">
    <property type="term" value="C:membrane"/>
    <property type="evidence" value="ECO:0007669"/>
    <property type="project" value="UniProtKB-SubCell"/>
</dbReference>
<evidence type="ECO:0000256" key="3">
    <source>
        <dbReference type="ARBA" id="ARBA00022692"/>
    </source>
</evidence>
<gene>
    <name evidence="8" type="ORF">CANVERA_P0518</name>
</gene>
<dbReference type="InterPro" id="IPR007941">
    <property type="entry name" value="DUF726"/>
</dbReference>
<evidence type="ECO:0008006" key="10">
    <source>
        <dbReference type="Google" id="ProtNLM"/>
    </source>
</evidence>
<evidence type="ECO:0000256" key="4">
    <source>
        <dbReference type="ARBA" id="ARBA00022989"/>
    </source>
</evidence>
<dbReference type="OrthoDB" id="277931at2759"/>
<keyword evidence="9" id="KW-1185">Reference proteome</keyword>
<feature type="compositionally biased region" description="Low complexity" evidence="6">
    <location>
        <begin position="10"/>
        <end position="22"/>
    </location>
</feature>
<feature type="compositionally biased region" description="Acidic residues" evidence="6">
    <location>
        <begin position="58"/>
        <end position="68"/>
    </location>
</feature>
<dbReference type="PANTHER" id="PTHR17920">
    <property type="entry name" value="TRANSMEMBRANE AND COILED-COIL DOMAIN-CONTAINING PROTEIN 4 TMCO4"/>
    <property type="match status" value="1"/>
</dbReference>
<proteinExistence type="inferred from homology"/>
<dbReference type="InterPro" id="IPR029024">
    <property type="entry name" value="TerB-like"/>
</dbReference>
<evidence type="ECO:0000256" key="2">
    <source>
        <dbReference type="ARBA" id="ARBA00009824"/>
    </source>
</evidence>
<protein>
    <recommendedName>
        <fullName evidence="10">DUF726-domain-containing protein</fullName>
    </recommendedName>
</protein>
<comment type="caution">
    <text evidence="8">The sequence shown here is derived from an EMBL/GenBank/DDBJ whole genome shotgun (WGS) entry which is preliminary data.</text>
</comment>
<organism evidence="8 9">
    <name type="scientific">Candida verbasci</name>
    <dbReference type="NCBI Taxonomy" id="1227364"/>
    <lineage>
        <taxon>Eukaryota</taxon>
        <taxon>Fungi</taxon>
        <taxon>Dikarya</taxon>
        <taxon>Ascomycota</taxon>
        <taxon>Saccharomycotina</taxon>
        <taxon>Pichiomycetes</taxon>
        <taxon>Debaryomycetaceae</taxon>
        <taxon>Candida/Lodderomyces clade</taxon>
        <taxon>Candida</taxon>
    </lineage>
</organism>
<name>A0A9W4X8H0_9ASCO</name>
<evidence type="ECO:0000313" key="8">
    <source>
        <dbReference type="EMBL" id="CAI5756000.1"/>
    </source>
</evidence>
<feature type="region of interest" description="Disordered" evidence="6">
    <location>
        <begin position="1"/>
        <end position="23"/>
    </location>
</feature>
<feature type="transmembrane region" description="Helical" evidence="7">
    <location>
        <begin position="492"/>
        <end position="512"/>
    </location>
</feature>
<evidence type="ECO:0000256" key="5">
    <source>
        <dbReference type="ARBA" id="ARBA00023136"/>
    </source>
</evidence>
<feature type="region of interest" description="Disordered" evidence="6">
    <location>
        <begin position="37"/>
        <end position="68"/>
    </location>
</feature>
<dbReference type="EMBL" id="CANTUO010000001">
    <property type="protein sequence ID" value="CAI5756000.1"/>
    <property type="molecule type" value="Genomic_DNA"/>
</dbReference>
<evidence type="ECO:0000313" key="9">
    <source>
        <dbReference type="Proteomes" id="UP001152885"/>
    </source>
</evidence>
<feature type="region of interest" description="Disordered" evidence="6">
    <location>
        <begin position="100"/>
        <end position="143"/>
    </location>
</feature>
<keyword evidence="4 7" id="KW-1133">Transmembrane helix</keyword>
<dbReference type="InterPro" id="IPR029058">
    <property type="entry name" value="AB_hydrolase_fold"/>
</dbReference>
<reference evidence="8" key="1">
    <citation type="submission" date="2022-12" db="EMBL/GenBank/DDBJ databases">
        <authorList>
            <person name="Brejova B."/>
        </authorList>
    </citation>
    <scope>NUCLEOTIDE SEQUENCE</scope>
</reference>
<keyword evidence="3 7" id="KW-0812">Transmembrane</keyword>
<dbReference type="Proteomes" id="UP001152885">
    <property type="component" value="Unassembled WGS sequence"/>
</dbReference>